<comment type="caution">
    <text evidence="3">The sequence shown here is derived from an EMBL/GenBank/DDBJ whole genome shotgun (WGS) entry which is preliminary data.</text>
</comment>
<name>A0A917NXL2_9ACTN</name>
<proteinExistence type="inferred from homology"/>
<dbReference type="Pfam" id="PF00975">
    <property type="entry name" value="Thioesterase"/>
    <property type="match status" value="1"/>
</dbReference>
<gene>
    <name evidence="3" type="ORF">GCM10012282_38810</name>
</gene>
<dbReference type="InterPro" id="IPR001031">
    <property type="entry name" value="Thioesterase"/>
</dbReference>
<reference evidence="3" key="1">
    <citation type="journal article" date="2014" name="Int. J. Syst. Evol. Microbiol.">
        <title>Complete genome sequence of Corynebacterium casei LMG S-19264T (=DSM 44701T), isolated from a smear-ripened cheese.</title>
        <authorList>
            <consortium name="US DOE Joint Genome Institute (JGI-PGF)"/>
            <person name="Walter F."/>
            <person name="Albersmeier A."/>
            <person name="Kalinowski J."/>
            <person name="Ruckert C."/>
        </authorList>
    </citation>
    <scope>NUCLEOTIDE SEQUENCE</scope>
    <source>
        <strain evidence="3">CGMCC 4.7272</strain>
    </source>
</reference>
<evidence type="ECO:0000256" key="1">
    <source>
        <dbReference type="ARBA" id="ARBA00007169"/>
    </source>
</evidence>
<reference evidence="3" key="2">
    <citation type="submission" date="2020-09" db="EMBL/GenBank/DDBJ databases">
        <authorList>
            <person name="Sun Q."/>
            <person name="Zhou Y."/>
        </authorList>
    </citation>
    <scope>NUCLEOTIDE SEQUENCE</scope>
    <source>
        <strain evidence="3">CGMCC 4.7272</strain>
    </source>
</reference>
<dbReference type="PANTHER" id="PTHR11487">
    <property type="entry name" value="THIOESTERASE"/>
    <property type="match status" value="1"/>
</dbReference>
<keyword evidence="4" id="KW-1185">Reference proteome</keyword>
<protein>
    <submittedName>
        <fullName evidence="3">Thioesterase</fullName>
    </submittedName>
</protein>
<dbReference type="AlphaFoldDB" id="A0A917NXL2"/>
<dbReference type="PANTHER" id="PTHR11487:SF0">
    <property type="entry name" value="S-ACYL FATTY ACID SYNTHASE THIOESTERASE, MEDIUM CHAIN"/>
    <property type="match status" value="1"/>
</dbReference>
<dbReference type="EMBL" id="BMMU01000011">
    <property type="protein sequence ID" value="GGJ38274.1"/>
    <property type="molecule type" value="Genomic_DNA"/>
</dbReference>
<dbReference type="InterPro" id="IPR012223">
    <property type="entry name" value="TEII"/>
</dbReference>
<evidence type="ECO:0000313" key="4">
    <source>
        <dbReference type="Proteomes" id="UP000625682"/>
    </source>
</evidence>
<dbReference type="SUPFAM" id="SSF53474">
    <property type="entry name" value="alpha/beta-Hydrolases"/>
    <property type="match status" value="1"/>
</dbReference>
<dbReference type="Gene3D" id="3.40.50.1820">
    <property type="entry name" value="alpha/beta hydrolase"/>
    <property type="match status" value="1"/>
</dbReference>
<comment type="similarity">
    <text evidence="1">Belongs to the thioesterase family.</text>
</comment>
<dbReference type="Proteomes" id="UP000625682">
    <property type="component" value="Unassembled WGS sequence"/>
</dbReference>
<dbReference type="GO" id="GO:0008610">
    <property type="term" value="P:lipid biosynthetic process"/>
    <property type="evidence" value="ECO:0007669"/>
    <property type="project" value="TreeGrafter"/>
</dbReference>
<dbReference type="InterPro" id="IPR029058">
    <property type="entry name" value="AB_hydrolase_fold"/>
</dbReference>
<evidence type="ECO:0000259" key="2">
    <source>
        <dbReference type="Pfam" id="PF00975"/>
    </source>
</evidence>
<organism evidence="3 4">
    <name type="scientific">Streptomyces lacrimifluminis</name>
    <dbReference type="NCBI Taxonomy" id="1500077"/>
    <lineage>
        <taxon>Bacteria</taxon>
        <taxon>Bacillati</taxon>
        <taxon>Actinomycetota</taxon>
        <taxon>Actinomycetes</taxon>
        <taxon>Kitasatosporales</taxon>
        <taxon>Streptomycetaceae</taxon>
        <taxon>Streptomyces</taxon>
    </lineage>
</organism>
<accession>A0A917NXL2</accession>
<evidence type="ECO:0000313" key="3">
    <source>
        <dbReference type="EMBL" id="GGJ38274.1"/>
    </source>
</evidence>
<feature type="domain" description="Thioesterase" evidence="2">
    <location>
        <begin position="32"/>
        <end position="255"/>
    </location>
</feature>
<sequence length="268" mass="29553">MTSPSVSAIGPEMSRAGQWFHPAEPSPDASVRLFMLPHAGSGAIIYRDWEKLLPADIAAQAVTLPGRHNRRDEEMYEEWGPLLDALHDAVLADIDDRPFAFFGHCLGAQLAFRLTIRLEEEGGPSPVMVGMSGWSPEGFFQPTEEQSRMPEPEMVDWIKKLGSFPAEIYDNPEMLALVVPALRADLRVAAQYVDDGAGVRCPLASYGGRSDPLQEYPDAMTHWAGRSAGYLGHSEYPGGHFYIDSHAPSVTTHFAQRLQRLVQTPSAH</sequence>